<dbReference type="PANTHER" id="PTHR15822">
    <property type="entry name" value="TRAF AND TNF RECEPTOR-ASSOCIATED PROTEIN"/>
    <property type="match status" value="1"/>
</dbReference>
<dbReference type="SUPFAM" id="SSF56219">
    <property type="entry name" value="DNase I-like"/>
    <property type="match status" value="1"/>
</dbReference>
<dbReference type="Pfam" id="PF03372">
    <property type="entry name" value="Exo_endo_phos"/>
    <property type="match status" value="1"/>
</dbReference>
<keyword evidence="6" id="KW-0378">Hydrolase</keyword>
<dbReference type="InterPro" id="IPR036691">
    <property type="entry name" value="Endo/exonu/phosph_ase_sf"/>
</dbReference>
<evidence type="ECO:0000256" key="10">
    <source>
        <dbReference type="ARBA" id="ARBA00023326"/>
    </source>
</evidence>
<evidence type="ECO:0000256" key="8">
    <source>
        <dbReference type="ARBA" id="ARBA00023204"/>
    </source>
</evidence>
<dbReference type="GO" id="GO:0004519">
    <property type="term" value="F:endonuclease activity"/>
    <property type="evidence" value="ECO:0007669"/>
    <property type="project" value="UniProtKB-KW"/>
</dbReference>
<evidence type="ECO:0000256" key="7">
    <source>
        <dbReference type="ARBA" id="ARBA00022842"/>
    </source>
</evidence>
<dbReference type="Proteomes" id="UP000642107">
    <property type="component" value="Unassembled WGS sequence"/>
</dbReference>
<dbReference type="Pfam" id="PF00041">
    <property type="entry name" value="fn3"/>
    <property type="match status" value="1"/>
</dbReference>
<dbReference type="InterPro" id="IPR003961">
    <property type="entry name" value="FN3_dom"/>
</dbReference>
<reference evidence="14 15" key="1">
    <citation type="submission" date="2020-09" db="EMBL/GenBank/DDBJ databases">
        <title>Flavimobilis rhizosphaerae sp. nov., isolated from rhizosphere soil of Spartina alterniflora.</title>
        <authorList>
            <person name="Hanqin C."/>
        </authorList>
    </citation>
    <scope>NUCLEOTIDE SEQUENCE [LARGE SCALE GENOMIC DNA]</scope>
    <source>
        <strain evidence="14 15">GY 10621</strain>
    </source>
</reference>
<keyword evidence="10" id="KW-0624">Polysaccharide degradation</keyword>
<evidence type="ECO:0000313" key="15">
    <source>
        <dbReference type="Proteomes" id="UP000642107"/>
    </source>
</evidence>
<dbReference type="InterPro" id="IPR051547">
    <property type="entry name" value="TDP2-like"/>
</dbReference>
<dbReference type="PANTHER" id="PTHR15822:SF4">
    <property type="entry name" value="TYROSYL-DNA PHOSPHODIESTERASE 2"/>
    <property type="match status" value="1"/>
</dbReference>
<feature type="compositionally biased region" description="Polar residues" evidence="11">
    <location>
        <begin position="468"/>
        <end position="478"/>
    </location>
</feature>
<dbReference type="EMBL" id="JACZDF010000002">
    <property type="protein sequence ID" value="MBD9698952.1"/>
    <property type="molecule type" value="Genomic_DNA"/>
</dbReference>
<evidence type="ECO:0000256" key="3">
    <source>
        <dbReference type="ARBA" id="ARBA00022722"/>
    </source>
</evidence>
<dbReference type="Gene3D" id="3.60.10.10">
    <property type="entry name" value="Endonuclease/exonuclease/phosphatase"/>
    <property type="match status" value="1"/>
</dbReference>
<feature type="region of interest" description="Disordered" evidence="11">
    <location>
        <begin position="463"/>
        <end position="483"/>
    </location>
</feature>
<dbReference type="InterPro" id="IPR036116">
    <property type="entry name" value="FN3_sf"/>
</dbReference>
<dbReference type="InterPro" id="IPR013783">
    <property type="entry name" value="Ig-like_fold"/>
</dbReference>
<feature type="region of interest" description="Disordered" evidence="11">
    <location>
        <begin position="230"/>
        <end position="250"/>
    </location>
</feature>
<dbReference type="RefSeq" id="WP_192278627.1">
    <property type="nucleotide sequence ID" value="NZ_JACZDF010000002.1"/>
</dbReference>
<feature type="compositionally biased region" description="Polar residues" evidence="11">
    <location>
        <begin position="233"/>
        <end position="248"/>
    </location>
</feature>
<sequence length="542" mass="58810">MTAPLDRRRPPAVLVALGLALAGILPVAAATAADAAPVAAASTRIAAPQAARPVVTVVPGDRRFALSWSRVSGAKRYTIEWSTSKKFTKKTTKRATTSSRTRTLTKLKLRTDYWVRVRAVTSTGTVTSKAVKTRVDTRAVGRVPITVKPAGTHKVKVSWGRLPRGTSVSLNASWHYSHLTTKGKHFTVTGIRPTETSRVVTVPSSFRKYVGSSTGNPLYVQATYRNGPKKSTSRFGYSRTGSSPTGAQGANPLRVATYNIGSIAATKNTSRPWEKRRSAVVNAIKRADADVIAVQEATTAKEADTGRRQIEGLVSKLGGDYRLAYSASSIGNVDGWATKGAHLIVRKDRVKVLSSGLTSINEIISKEHRLDKNRFFAWAHVEDRTTKQRTWVASLHLENDKLGSAKQRRAAALAIDDLLTRKRGSASEPIILMGDLNSDVVRHTSGPTTALVERGYVDTLSGPRATGSRWSTSNNQNGAKDGGYPDKPFRYAYAPTRIDYVFVKDAAGVRQHTNQVILTGGKFDARYRGSDHNLQHADIVLG</sequence>
<keyword evidence="10" id="KW-0119">Carbohydrate metabolism</keyword>
<feature type="domain" description="Fibronectin type-III" evidence="13">
    <location>
        <begin position="47"/>
        <end position="136"/>
    </location>
</feature>
<evidence type="ECO:0000256" key="2">
    <source>
        <dbReference type="ARBA" id="ARBA00001946"/>
    </source>
</evidence>
<evidence type="ECO:0000259" key="13">
    <source>
        <dbReference type="PROSITE" id="PS50853"/>
    </source>
</evidence>
<comment type="caution">
    <text evidence="14">The sequence shown here is derived from an EMBL/GenBank/DDBJ whole genome shotgun (WGS) entry which is preliminary data.</text>
</comment>
<keyword evidence="15" id="KW-1185">Reference proteome</keyword>
<dbReference type="SUPFAM" id="SSF49265">
    <property type="entry name" value="Fibronectin type III"/>
    <property type="match status" value="1"/>
</dbReference>
<keyword evidence="5" id="KW-0227">DNA damage</keyword>
<proteinExistence type="predicted"/>
<keyword evidence="3" id="KW-0540">Nuclease</keyword>
<keyword evidence="9" id="KW-0326">Glycosidase</keyword>
<evidence type="ECO:0000256" key="1">
    <source>
        <dbReference type="ARBA" id="ARBA00001936"/>
    </source>
</evidence>
<dbReference type="InterPro" id="IPR005135">
    <property type="entry name" value="Endo/exonuclease/phosphatase"/>
</dbReference>
<keyword evidence="12" id="KW-0732">Signal</keyword>
<evidence type="ECO:0000256" key="6">
    <source>
        <dbReference type="ARBA" id="ARBA00022801"/>
    </source>
</evidence>
<keyword evidence="4" id="KW-0479">Metal-binding</keyword>
<gene>
    <name evidence="14" type="ORF">IGS67_05510</name>
</gene>
<evidence type="ECO:0000256" key="9">
    <source>
        <dbReference type="ARBA" id="ARBA00023295"/>
    </source>
</evidence>
<feature type="chain" id="PRO_5046816307" evidence="12">
    <location>
        <begin position="33"/>
        <end position="542"/>
    </location>
</feature>
<feature type="signal peptide" evidence="12">
    <location>
        <begin position="1"/>
        <end position="32"/>
    </location>
</feature>
<evidence type="ECO:0000256" key="4">
    <source>
        <dbReference type="ARBA" id="ARBA00022723"/>
    </source>
</evidence>
<protein>
    <submittedName>
        <fullName evidence="14">Endonuclease/exonuclease/phosphatase family protein</fullName>
    </submittedName>
</protein>
<dbReference type="SMART" id="SM00060">
    <property type="entry name" value="FN3"/>
    <property type="match status" value="1"/>
</dbReference>
<evidence type="ECO:0000256" key="12">
    <source>
        <dbReference type="SAM" id="SignalP"/>
    </source>
</evidence>
<name>A0ABR9DRJ6_9MICO</name>
<organism evidence="14 15">
    <name type="scientific">Flavimobilis rhizosphaerae</name>
    <dbReference type="NCBI Taxonomy" id="2775421"/>
    <lineage>
        <taxon>Bacteria</taxon>
        <taxon>Bacillati</taxon>
        <taxon>Actinomycetota</taxon>
        <taxon>Actinomycetes</taxon>
        <taxon>Micrococcales</taxon>
        <taxon>Jonesiaceae</taxon>
        <taxon>Flavimobilis</taxon>
    </lineage>
</organism>
<comment type="cofactor">
    <cofactor evidence="2">
        <name>Mg(2+)</name>
        <dbReference type="ChEBI" id="CHEBI:18420"/>
    </cofactor>
</comment>
<evidence type="ECO:0000313" key="14">
    <source>
        <dbReference type="EMBL" id="MBD9698952.1"/>
    </source>
</evidence>
<keyword evidence="7" id="KW-0460">Magnesium</keyword>
<accession>A0ABR9DRJ6</accession>
<evidence type="ECO:0000256" key="5">
    <source>
        <dbReference type="ARBA" id="ARBA00022763"/>
    </source>
</evidence>
<dbReference type="PROSITE" id="PS50853">
    <property type="entry name" value="FN3"/>
    <property type="match status" value="1"/>
</dbReference>
<keyword evidence="14" id="KW-0255">Endonuclease</keyword>
<keyword evidence="8" id="KW-0234">DNA repair</keyword>
<dbReference type="Gene3D" id="2.60.40.10">
    <property type="entry name" value="Immunoglobulins"/>
    <property type="match status" value="1"/>
</dbReference>
<evidence type="ECO:0000256" key="11">
    <source>
        <dbReference type="SAM" id="MobiDB-lite"/>
    </source>
</evidence>
<comment type="cofactor">
    <cofactor evidence="1">
        <name>Mn(2+)</name>
        <dbReference type="ChEBI" id="CHEBI:29035"/>
    </cofactor>
</comment>